<accession>A0AAD9MAY7</accession>
<feature type="compositionally biased region" description="Acidic residues" evidence="1">
    <location>
        <begin position="115"/>
        <end position="133"/>
    </location>
</feature>
<protein>
    <submittedName>
        <fullName evidence="2">Uncharacterized protein</fullName>
    </submittedName>
</protein>
<reference evidence="2" key="1">
    <citation type="journal article" date="2023" name="Mol. Plant Microbe Interact.">
        <title>Elucidating the Obligate Nature and Biological Capacity of an Invasive Fungal Corn Pathogen.</title>
        <authorList>
            <person name="MacCready J.S."/>
            <person name="Roggenkamp E.M."/>
            <person name="Gdanetz K."/>
            <person name="Chilvers M.I."/>
        </authorList>
    </citation>
    <scope>NUCLEOTIDE SEQUENCE</scope>
    <source>
        <strain evidence="2">PM02</strain>
    </source>
</reference>
<evidence type="ECO:0000313" key="3">
    <source>
        <dbReference type="Proteomes" id="UP001217918"/>
    </source>
</evidence>
<gene>
    <name evidence="2" type="ORF">P8C59_000220</name>
</gene>
<dbReference type="Proteomes" id="UP001217918">
    <property type="component" value="Unassembled WGS sequence"/>
</dbReference>
<proteinExistence type="predicted"/>
<feature type="region of interest" description="Disordered" evidence="1">
    <location>
        <begin position="110"/>
        <end position="147"/>
    </location>
</feature>
<comment type="caution">
    <text evidence="2">The sequence shown here is derived from an EMBL/GenBank/DDBJ whole genome shotgun (WGS) entry which is preliminary data.</text>
</comment>
<dbReference type="AlphaFoldDB" id="A0AAD9MAY7"/>
<sequence>MFLRYSFPLIIVINSGSKFKDAFFAYVEALSSLDEALGAATAEPAKPADTTAVPAAAAKAATAEPTGAAAAAAAEAAAAEPAGAAAAAVIDDIGDTVPSVVSTLRAKAKAKAKEEEEEEEEEEDEEVVEEEEDIGGRGKKDEVLVLA</sequence>
<dbReference type="EMBL" id="JAQQPM010000001">
    <property type="protein sequence ID" value="KAK2066391.1"/>
    <property type="molecule type" value="Genomic_DNA"/>
</dbReference>
<keyword evidence="3" id="KW-1185">Reference proteome</keyword>
<organism evidence="2 3">
    <name type="scientific">Phyllachora maydis</name>
    <dbReference type="NCBI Taxonomy" id="1825666"/>
    <lineage>
        <taxon>Eukaryota</taxon>
        <taxon>Fungi</taxon>
        <taxon>Dikarya</taxon>
        <taxon>Ascomycota</taxon>
        <taxon>Pezizomycotina</taxon>
        <taxon>Sordariomycetes</taxon>
        <taxon>Sordariomycetidae</taxon>
        <taxon>Phyllachorales</taxon>
        <taxon>Phyllachoraceae</taxon>
        <taxon>Phyllachora</taxon>
    </lineage>
</organism>
<evidence type="ECO:0000313" key="2">
    <source>
        <dbReference type="EMBL" id="KAK2066391.1"/>
    </source>
</evidence>
<name>A0AAD9MAY7_9PEZI</name>
<feature type="compositionally biased region" description="Basic and acidic residues" evidence="1">
    <location>
        <begin position="134"/>
        <end position="147"/>
    </location>
</feature>
<evidence type="ECO:0000256" key="1">
    <source>
        <dbReference type="SAM" id="MobiDB-lite"/>
    </source>
</evidence>